<name>A0A1H2XL57_9PSEU</name>
<reference evidence="3" key="1">
    <citation type="submission" date="2016-10" db="EMBL/GenBank/DDBJ databases">
        <authorList>
            <person name="Varghese N."/>
            <person name="Submissions S."/>
        </authorList>
    </citation>
    <scope>NUCLEOTIDE SEQUENCE [LARGE SCALE GENOMIC DNA]</scope>
    <source>
        <strain evidence="3">CGMCC 4.3530</strain>
    </source>
</reference>
<evidence type="ECO:0000313" key="2">
    <source>
        <dbReference type="EMBL" id="SDW93557.1"/>
    </source>
</evidence>
<accession>A0A1H2XL57</accession>
<keyword evidence="3" id="KW-1185">Reference proteome</keyword>
<dbReference type="AlphaFoldDB" id="A0A1H2XL57"/>
<sequence length="311" mass="33334">MVNENSRETDRHHASALRILENGPYAPQCPHGHGPLTTIADHTAPTGVAMACQQCGQRRGMEITMLRTLLNPENADFDQPLATSPTDNPAARAVANTDDPTLVAVTNTDAPEPADTDNQAQANTDDPELVAVTTEIPRVQLEDTAREPLGKITSHHTRDDADGDEADLDHVPPPPRGHQPDGTIRTTGWLQLGTRPISSGLWAALAGAALGLALIDLNTWLPLVLPAAAYVLWFATTRWIRPASAATNLEQVYADELLPGDAIRIYGPIGPVGIVDQVTPAANEQVLVRFTGGTQRFLPADARCHLVALRN</sequence>
<dbReference type="STRING" id="418495.SAMN05216215_1006126"/>
<feature type="region of interest" description="Disordered" evidence="1">
    <location>
        <begin position="145"/>
        <end position="185"/>
    </location>
</feature>
<organism evidence="2 3">
    <name type="scientific">Saccharopolyspora shandongensis</name>
    <dbReference type="NCBI Taxonomy" id="418495"/>
    <lineage>
        <taxon>Bacteria</taxon>
        <taxon>Bacillati</taxon>
        <taxon>Actinomycetota</taxon>
        <taxon>Actinomycetes</taxon>
        <taxon>Pseudonocardiales</taxon>
        <taxon>Pseudonocardiaceae</taxon>
        <taxon>Saccharopolyspora</taxon>
    </lineage>
</organism>
<evidence type="ECO:0000313" key="3">
    <source>
        <dbReference type="Proteomes" id="UP000199529"/>
    </source>
</evidence>
<dbReference type="OrthoDB" id="3689620at2"/>
<protein>
    <submittedName>
        <fullName evidence="2">Uncharacterized protein</fullName>
    </submittedName>
</protein>
<dbReference type="RefSeq" id="WP_093263377.1">
    <property type="nucleotide sequence ID" value="NZ_FNOK01000006.1"/>
</dbReference>
<proteinExistence type="predicted"/>
<gene>
    <name evidence="2" type="ORF">SAMN05216215_1006126</name>
</gene>
<evidence type="ECO:0000256" key="1">
    <source>
        <dbReference type="SAM" id="MobiDB-lite"/>
    </source>
</evidence>
<dbReference type="EMBL" id="FNOK01000006">
    <property type="protein sequence ID" value="SDW93557.1"/>
    <property type="molecule type" value="Genomic_DNA"/>
</dbReference>
<dbReference type="Proteomes" id="UP000199529">
    <property type="component" value="Unassembled WGS sequence"/>
</dbReference>